<feature type="non-terminal residue" evidence="2">
    <location>
        <position position="99"/>
    </location>
</feature>
<proteinExistence type="predicted"/>
<dbReference type="OrthoDB" id="10433763at2759"/>
<protein>
    <submittedName>
        <fullName evidence="2">Uncharacterized protein</fullName>
    </submittedName>
</protein>
<dbReference type="AlphaFoldDB" id="A0A087UP21"/>
<feature type="region of interest" description="Disordered" evidence="1">
    <location>
        <begin position="33"/>
        <end position="99"/>
    </location>
</feature>
<sequence>MIIHFWTSVQLNHYNSIHQPSSNLQRLVTKRGSLPCSGSTPGSSFPCSQVASPSSTLPKGCTMRTATKTGTLRNLMPPPPPYSPSCLGSKQNTGMQCLH</sequence>
<evidence type="ECO:0000313" key="2">
    <source>
        <dbReference type="EMBL" id="KFM79110.1"/>
    </source>
</evidence>
<dbReference type="Proteomes" id="UP000054359">
    <property type="component" value="Unassembled WGS sequence"/>
</dbReference>
<accession>A0A087UP21</accession>
<name>A0A087UP21_STEMI</name>
<feature type="compositionally biased region" description="Polar residues" evidence="1">
    <location>
        <begin position="36"/>
        <end position="57"/>
    </location>
</feature>
<evidence type="ECO:0000313" key="3">
    <source>
        <dbReference type="Proteomes" id="UP000054359"/>
    </source>
</evidence>
<keyword evidence="3" id="KW-1185">Reference proteome</keyword>
<dbReference type="EMBL" id="KK120819">
    <property type="protein sequence ID" value="KFM79110.1"/>
    <property type="molecule type" value="Genomic_DNA"/>
</dbReference>
<reference evidence="2 3" key="1">
    <citation type="submission" date="2013-11" db="EMBL/GenBank/DDBJ databases">
        <title>Genome sequencing of Stegodyphus mimosarum.</title>
        <authorList>
            <person name="Bechsgaard J."/>
        </authorList>
    </citation>
    <scope>NUCLEOTIDE SEQUENCE [LARGE SCALE GENOMIC DNA]</scope>
</reference>
<feature type="compositionally biased region" description="Polar residues" evidence="1">
    <location>
        <begin position="86"/>
        <end position="99"/>
    </location>
</feature>
<evidence type="ECO:0000256" key="1">
    <source>
        <dbReference type="SAM" id="MobiDB-lite"/>
    </source>
</evidence>
<gene>
    <name evidence="2" type="ORF">X975_01752</name>
</gene>
<organism evidence="2 3">
    <name type="scientific">Stegodyphus mimosarum</name>
    <name type="common">African social velvet spider</name>
    <dbReference type="NCBI Taxonomy" id="407821"/>
    <lineage>
        <taxon>Eukaryota</taxon>
        <taxon>Metazoa</taxon>
        <taxon>Ecdysozoa</taxon>
        <taxon>Arthropoda</taxon>
        <taxon>Chelicerata</taxon>
        <taxon>Arachnida</taxon>
        <taxon>Araneae</taxon>
        <taxon>Araneomorphae</taxon>
        <taxon>Entelegynae</taxon>
        <taxon>Eresoidea</taxon>
        <taxon>Eresidae</taxon>
        <taxon>Stegodyphus</taxon>
    </lineage>
</organism>